<organism evidence="1 2">
    <name type="scientific">Candidatus Protofrankia datiscae</name>
    <dbReference type="NCBI Taxonomy" id="2716812"/>
    <lineage>
        <taxon>Bacteria</taxon>
        <taxon>Bacillati</taxon>
        <taxon>Actinomycetota</taxon>
        <taxon>Actinomycetes</taxon>
        <taxon>Frankiales</taxon>
        <taxon>Frankiaceae</taxon>
        <taxon>Protofrankia</taxon>
    </lineage>
</organism>
<reference evidence="1 2" key="1">
    <citation type="submission" date="2011-05" db="EMBL/GenBank/DDBJ databases">
        <title>Complete sequence of chromosome of Frankia symbiont of Datisca glomerata.</title>
        <authorList>
            <consortium name="US DOE Joint Genome Institute"/>
            <person name="Lucas S."/>
            <person name="Han J."/>
            <person name="Lapidus A."/>
            <person name="Cheng J.-F."/>
            <person name="Goodwin L."/>
            <person name="Pitluck S."/>
            <person name="Peters L."/>
            <person name="Mikhailova N."/>
            <person name="Chertkov O."/>
            <person name="Teshima H."/>
            <person name="Han C."/>
            <person name="Tapia R."/>
            <person name="Land M."/>
            <person name="Hauser L."/>
            <person name="Kyrpides N."/>
            <person name="Ivanova N."/>
            <person name="Pagani I."/>
            <person name="Berry A."/>
            <person name="Pawlowski K."/>
            <person name="Persson T."/>
            <person name="Vanden Heuvel B."/>
            <person name="Benson D."/>
            <person name="Woyke T."/>
        </authorList>
    </citation>
    <scope>NUCLEOTIDE SEQUENCE [LARGE SCALE GENOMIC DNA]</scope>
    <source>
        <strain evidence="2">4085684</strain>
    </source>
</reference>
<dbReference type="Proteomes" id="UP000001549">
    <property type="component" value="Chromosome"/>
</dbReference>
<sequence>MEIIYPRCAAIDVGKREIAVAVRTPGDTAGERRQQIRSVRHR</sequence>
<evidence type="ECO:0000313" key="1">
    <source>
        <dbReference type="EMBL" id="AEH08936.1"/>
    </source>
</evidence>
<evidence type="ECO:0000313" key="2">
    <source>
        <dbReference type="Proteomes" id="UP000001549"/>
    </source>
</evidence>
<keyword evidence="2" id="KW-1185">Reference proteome</keyword>
<accession>F8B2V4</accession>
<name>F8B2V4_9ACTN</name>
<dbReference type="EMBL" id="CP002801">
    <property type="protein sequence ID" value="AEH08936.1"/>
    <property type="molecule type" value="Genomic_DNA"/>
</dbReference>
<gene>
    <name evidence="1" type="ordered locus">FsymDg_1471</name>
</gene>
<dbReference type="AlphaFoldDB" id="F8B2V4"/>
<proteinExistence type="predicted"/>
<dbReference type="RefSeq" id="WP_013872900.1">
    <property type="nucleotide sequence ID" value="NC_015656.1"/>
</dbReference>
<dbReference type="KEGG" id="fsy:FsymDg_1471"/>
<dbReference type="HOGENOM" id="CLU_3251918_0_0_11"/>
<evidence type="ECO:0008006" key="3">
    <source>
        <dbReference type="Google" id="ProtNLM"/>
    </source>
</evidence>
<protein>
    <recommendedName>
        <fullName evidence="3">IS110 family transposase</fullName>
    </recommendedName>
</protein>